<dbReference type="AlphaFoldDB" id="A0A7W6K9U1"/>
<evidence type="ECO:0000313" key="2">
    <source>
        <dbReference type="Proteomes" id="UP000532273"/>
    </source>
</evidence>
<gene>
    <name evidence="1" type="ORF">GGQ60_001849</name>
</gene>
<name>A0A7W6K9U1_9SPHI</name>
<accession>A0A7W6K9U1</accession>
<sequence length="53" mass="5945">MQQAVLLTFINKTQLLSEQAKTLADSISCQLAGQHKVVRCFDFEKEKPLCYAG</sequence>
<proteinExistence type="predicted"/>
<evidence type="ECO:0000313" key="1">
    <source>
        <dbReference type="EMBL" id="MBB4107868.1"/>
    </source>
</evidence>
<reference evidence="1 2" key="1">
    <citation type="submission" date="2020-08" db="EMBL/GenBank/DDBJ databases">
        <title>Genomic Encyclopedia of Type Strains, Phase IV (KMG-IV): sequencing the most valuable type-strain genomes for metagenomic binning, comparative biology and taxonomic classification.</title>
        <authorList>
            <person name="Goeker M."/>
        </authorList>
    </citation>
    <scope>NUCLEOTIDE SEQUENCE [LARGE SCALE GENOMIC DNA]</scope>
    <source>
        <strain evidence="1 2">DSM 100774</strain>
    </source>
</reference>
<dbReference type="Proteomes" id="UP000532273">
    <property type="component" value="Unassembled WGS sequence"/>
</dbReference>
<organism evidence="1 2">
    <name type="scientific">Pedobacter zeae</name>
    <dbReference type="NCBI Taxonomy" id="1737356"/>
    <lineage>
        <taxon>Bacteria</taxon>
        <taxon>Pseudomonadati</taxon>
        <taxon>Bacteroidota</taxon>
        <taxon>Sphingobacteriia</taxon>
        <taxon>Sphingobacteriales</taxon>
        <taxon>Sphingobacteriaceae</taxon>
        <taxon>Pedobacter</taxon>
    </lineage>
</organism>
<dbReference type="EMBL" id="JACIEF010000002">
    <property type="protein sequence ID" value="MBB4107868.1"/>
    <property type="molecule type" value="Genomic_DNA"/>
</dbReference>
<dbReference type="RefSeq" id="WP_183762569.1">
    <property type="nucleotide sequence ID" value="NZ_BMHZ01000001.1"/>
</dbReference>
<protein>
    <submittedName>
        <fullName evidence="1">Uncharacterized protein</fullName>
    </submittedName>
</protein>
<comment type="caution">
    <text evidence="1">The sequence shown here is derived from an EMBL/GenBank/DDBJ whole genome shotgun (WGS) entry which is preliminary data.</text>
</comment>